<accession>A0A449A984</accession>
<dbReference type="RefSeq" id="WP_129687715.1">
    <property type="nucleotide sequence ID" value="NZ_LR214970.1"/>
</dbReference>
<evidence type="ECO:0000256" key="1">
    <source>
        <dbReference type="SAM" id="Phobius"/>
    </source>
</evidence>
<keyword evidence="1" id="KW-1133">Transmembrane helix</keyword>
<evidence type="ECO:0000313" key="3">
    <source>
        <dbReference type="Proteomes" id="UP000290942"/>
    </source>
</evidence>
<dbReference type="AlphaFoldDB" id="A0A449A984"/>
<feature type="transmembrane region" description="Helical" evidence="1">
    <location>
        <begin position="115"/>
        <end position="137"/>
    </location>
</feature>
<keyword evidence="1" id="KW-0812">Transmembrane</keyword>
<keyword evidence="1" id="KW-0472">Membrane</keyword>
<organism evidence="2 3">
    <name type="scientific">Mycoplasmopsis bovigenitalium</name>
    <dbReference type="NCBI Taxonomy" id="2112"/>
    <lineage>
        <taxon>Bacteria</taxon>
        <taxon>Bacillati</taxon>
        <taxon>Mycoplasmatota</taxon>
        <taxon>Mycoplasmoidales</taxon>
        <taxon>Metamycoplasmataceae</taxon>
        <taxon>Mycoplasmopsis</taxon>
    </lineage>
</organism>
<name>A0A449A984_9BACT</name>
<evidence type="ECO:0000313" key="2">
    <source>
        <dbReference type="EMBL" id="VEU60818.1"/>
    </source>
</evidence>
<dbReference type="Proteomes" id="UP000290942">
    <property type="component" value="Chromosome"/>
</dbReference>
<feature type="transmembrane region" description="Helical" evidence="1">
    <location>
        <begin position="31"/>
        <end position="51"/>
    </location>
</feature>
<feature type="transmembrane region" description="Helical" evidence="1">
    <location>
        <begin position="82"/>
        <end position="103"/>
    </location>
</feature>
<gene>
    <name evidence="2" type="ORF">NCTC10122_00420</name>
</gene>
<proteinExistence type="predicted"/>
<dbReference type="EMBL" id="LR214970">
    <property type="protein sequence ID" value="VEU60818.1"/>
    <property type="molecule type" value="Genomic_DNA"/>
</dbReference>
<sequence length="268" mass="31491">MWRLSVQNFYMSNMSNSLASDSVGYFTTTNLINISIFILFAAPLFLQVILIRKILYGNKTYLEKKFIFADIKVVKLSQIFQYIITALITLIMLIIALILNEFLVKDPLILKSNRINYIILISIIFTLNLLVLLICIIKYKKIKVNTKIDWEKVKKYCLENELRFKSGEFLYRFKDSFTNKYHEENSVNIEKEWSKDLSRNSTFTKTKNIPVKMVRWYISKVDKFFFKQELNLDDKLHLICSIVINQLVADGICESIEKSIEKVSSIVK</sequence>
<reference evidence="2 3" key="1">
    <citation type="submission" date="2019-01" db="EMBL/GenBank/DDBJ databases">
        <authorList>
            <consortium name="Pathogen Informatics"/>
        </authorList>
    </citation>
    <scope>NUCLEOTIDE SEQUENCE [LARGE SCALE GENOMIC DNA]</scope>
    <source>
        <strain evidence="2 3">NCTC10122</strain>
    </source>
</reference>
<protein>
    <submittedName>
        <fullName evidence="2">Uncharacterized protein</fullName>
    </submittedName>
</protein>